<keyword evidence="2" id="KW-0521">NADP</keyword>
<dbReference type="InterPro" id="IPR036291">
    <property type="entry name" value="NAD(P)-bd_dom_sf"/>
</dbReference>
<dbReference type="GO" id="GO:0016616">
    <property type="term" value="F:oxidoreductase activity, acting on the CH-OH group of donors, NAD or NADP as acceptor"/>
    <property type="evidence" value="ECO:0007669"/>
    <property type="project" value="InterPro"/>
</dbReference>
<dbReference type="Proteomes" id="UP000636479">
    <property type="component" value="Unassembled WGS sequence"/>
</dbReference>
<dbReference type="InterPro" id="IPR045313">
    <property type="entry name" value="CBR1-like"/>
</dbReference>
<dbReference type="PRINTS" id="PR00081">
    <property type="entry name" value="GDHRDH"/>
</dbReference>
<dbReference type="SUPFAM" id="SSF51735">
    <property type="entry name" value="NAD(P)-binding Rossmann-fold domains"/>
    <property type="match status" value="1"/>
</dbReference>
<proteinExistence type="inferred from homology"/>
<name>A0A8H6T8A7_9AGAR</name>
<dbReference type="PANTHER" id="PTHR43490:SF99">
    <property type="entry name" value="SHORT-CHAIN DEHYDROGENASE_REDUCTASE"/>
    <property type="match status" value="1"/>
</dbReference>
<sequence length="248" mass="26556">MTTTSQIVLVTGANKGIGFEIARQIARKGGYHVLIGARDVERGKKAAATLTQEGLPVEFLQLDSNSDQSIAAAVEEVSTKFGRLDVLVNNAAVAFDSWDPAQGMPTREVFAKTFDTNTAGPALTTEAFIPLLSNALSGKPNIVFVSSDLGSAGSLADPEGRYKGMPLYFPAYRSSKTALNILALIFHSRFREKGWRVNIDNPGFTATDLNDQKGSGSIEDGAKNAVRLATLADDTRGTYSEKEGPIPW</sequence>
<comment type="caution">
    <text evidence="4">The sequence shown here is derived from an EMBL/GenBank/DDBJ whole genome shotgun (WGS) entry which is preliminary data.</text>
</comment>
<dbReference type="CDD" id="cd05324">
    <property type="entry name" value="carb_red_PTCR-like_SDR_c"/>
    <property type="match status" value="1"/>
</dbReference>
<dbReference type="GeneID" id="59342148"/>
<comment type="similarity">
    <text evidence="1">Belongs to the short-chain dehydrogenases/reductases (SDR) family.</text>
</comment>
<evidence type="ECO:0000313" key="4">
    <source>
        <dbReference type="EMBL" id="KAF7312619.1"/>
    </source>
</evidence>
<evidence type="ECO:0000256" key="3">
    <source>
        <dbReference type="ARBA" id="ARBA00023002"/>
    </source>
</evidence>
<dbReference type="OrthoDB" id="1933717at2759"/>
<dbReference type="InterPro" id="IPR002347">
    <property type="entry name" value="SDR_fam"/>
</dbReference>
<dbReference type="RefSeq" id="XP_037224727.1">
    <property type="nucleotide sequence ID" value="XM_037359632.1"/>
</dbReference>
<dbReference type="AlphaFoldDB" id="A0A8H6T8A7"/>
<dbReference type="PANTHER" id="PTHR43490">
    <property type="entry name" value="(+)-NEOMENTHOL DEHYDROGENASE"/>
    <property type="match status" value="1"/>
</dbReference>
<reference evidence="4" key="1">
    <citation type="submission" date="2020-05" db="EMBL/GenBank/DDBJ databases">
        <title>Mycena genomes resolve the evolution of fungal bioluminescence.</title>
        <authorList>
            <person name="Tsai I.J."/>
        </authorList>
    </citation>
    <scope>NUCLEOTIDE SEQUENCE</scope>
    <source>
        <strain evidence="4">171206Taipei</strain>
    </source>
</reference>
<organism evidence="4 5">
    <name type="scientific">Mycena indigotica</name>
    <dbReference type="NCBI Taxonomy" id="2126181"/>
    <lineage>
        <taxon>Eukaryota</taxon>
        <taxon>Fungi</taxon>
        <taxon>Dikarya</taxon>
        <taxon>Basidiomycota</taxon>
        <taxon>Agaricomycotina</taxon>
        <taxon>Agaricomycetes</taxon>
        <taxon>Agaricomycetidae</taxon>
        <taxon>Agaricales</taxon>
        <taxon>Marasmiineae</taxon>
        <taxon>Mycenaceae</taxon>
        <taxon>Mycena</taxon>
    </lineage>
</organism>
<dbReference type="GO" id="GO:0016020">
    <property type="term" value="C:membrane"/>
    <property type="evidence" value="ECO:0007669"/>
    <property type="project" value="TreeGrafter"/>
</dbReference>
<keyword evidence="5" id="KW-1185">Reference proteome</keyword>
<evidence type="ECO:0000256" key="2">
    <source>
        <dbReference type="ARBA" id="ARBA00022857"/>
    </source>
</evidence>
<evidence type="ECO:0000313" key="5">
    <source>
        <dbReference type="Proteomes" id="UP000636479"/>
    </source>
</evidence>
<dbReference type="Gene3D" id="3.40.50.720">
    <property type="entry name" value="NAD(P)-binding Rossmann-like Domain"/>
    <property type="match status" value="1"/>
</dbReference>
<protein>
    <submittedName>
        <fullName evidence="4">Uncharacterized protein</fullName>
    </submittedName>
</protein>
<keyword evidence="3" id="KW-0560">Oxidoreductase</keyword>
<dbReference type="Pfam" id="PF00106">
    <property type="entry name" value="adh_short"/>
    <property type="match status" value="1"/>
</dbReference>
<gene>
    <name evidence="4" type="ORF">MIND_00276000</name>
</gene>
<dbReference type="EMBL" id="JACAZF010000002">
    <property type="protein sequence ID" value="KAF7312619.1"/>
    <property type="molecule type" value="Genomic_DNA"/>
</dbReference>
<accession>A0A8H6T8A7</accession>
<evidence type="ECO:0000256" key="1">
    <source>
        <dbReference type="ARBA" id="ARBA00006484"/>
    </source>
</evidence>